<keyword evidence="1" id="KW-0479">Metal-binding</keyword>
<dbReference type="GeneID" id="27690566"/>
<evidence type="ECO:0000256" key="1">
    <source>
        <dbReference type="ARBA" id="ARBA00022723"/>
    </source>
</evidence>
<dbReference type="PANTHER" id="PTHR23235">
    <property type="entry name" value="KRUEPPEL-LIKE TRANSCRIPTION FACTOR"/>
    <property type="match status" value="1"/>
</dbReference>
<dbReference type="SMART" id="SM00355">
    <property type="entry name" value="ZnF_C2H2"/>
    <property type="match status" value="2"/>
</dbReference>
<evidence type="ECO:0000313" key="9">
    <source>
        <dbReference type="Proteomes" id="UP000053201"/>
    </source>
</evidence>
<evidence type="ECO:0000259" key="7">
    <source>
        <dbReference type="PROSITE" id="PS50157"/>
    </source>
</evidence>
<dbReference type="OrthoDB" id="6365676at2759"/>
<dbReference type="InterPro" id="IPR036236">
    <property type="entry name" value="Znf_C2H2_sf"/>
</dbReference>
<feature type="domain" description="C2H2-type" evidence="7">
    <location>
        <begin position="159"/>
        <end position="188"/>
    </location>
</feature>
<gene>
    <name evidence="8" type="ORF">SPPG_07344</name>
</gene>
<dbReference type="STRING" id="645134.A0A0L0H869"/>
<feature type="region of interest" description="Disordered" evidence="6">
    <location>
        <begin position="307"/>
        <end position="342"/>
    </location>
</feature>
<feature type="region of interest" description="Disordered" evidence="6">
    <location>
        <begin position="373"/>
        <end position="395"/>
    </location>
</feature>
<feature type="compositionally biased region" description="Basic and acidic residues" evidence="6">
    <location>
        <begin position="208"/>
        <end position="221"/>
    </location>
</feature>
<keyword evidence="2" id="KW-0677">Repeat</keyword>
<dbReference type="EMBL" id="KQ257464">
    <property type="protein sequence ID" value="KNC97422.1"/>
    <property type="molecule type" value="Genomic_DNA"/>
</dbReference>
<protein>
    <recommendedName>
        <fullName evidence="7">C2H2-type domain-containing protein</fullName>
    </recommendedName>
</protein>
<feature type="compositionally biased region" description="Low complexity" evidence="6">
    <location>
        <begin position="1"/>
        <end position="14"/>
    </location>
</feature>
<dbReference type="GO" id="GO:0000981">
    <property type="term" value="F:DNA-binding transcription factor activity, RNA polymerase II-specific"/>
    <property type="evidence" value="ECO:0007669"/>
    <property type="project" value="UniProtKB-ARBA"/>
</dbReference>
<feature type="compositionally biased region" description="Low complexity" evidence="6">
    <location>
        <begin position="328"/>
        <end position="339"/>
    </location>
</feature>
<evidence type="ECO:0000256" key="6">
    <source>
        <dbReference type="SAM" id="MobiDB-lite"/>
    </source>
</evidence>
<evidence type="ECO:0000256" key="3">
    <source>
        <dbReference type="ARBA" id="ARBA00022771"/>
    </source>
</evidence>
<organism evidence="8 9">
    <name type="scientific">Spizellomyces punctatus (strain DAOM BR117)</name>
    <dbReference type="NCBI Taxonomy" id="645134"/>
    <lineage>
        <taxon>Eukaryota</taxon>
        <taxon>Fungi</taxon>
        <taxon>Fungi incertae sedis</taxon>
        <taxon>Chytridiomycota</taxon>
        <taxon>Chytridiomycota incertae sedis</taxon>
        <taxon>Chytridiomycetes</taxon>
        <taxon>Spizellomycetales</taxon>
        <taxon>Spizellomycetaceae</taxon>
        <taxon>Spizellomyces</taxon>
    </lineage>
</organism>
<dbReference type="InParanoid" id="A0A0L0H869"/>
<reference evidence="8 9" key="1">
    <citation type="submission" date="2009-08" db="EMBL/GenBank/DDBJ databases">
        <title>The Genome Sequence of Spizellomyces punctatus strain DAOM BR117.</title>
        <authorList>
            <consortium name="The Broad Institute Genome Sequencing Platform"/>
            <person name="Russ C."/>
            <person name="Cuomo C."/>
            <person name="Shea T."/>
            <person name="Young S.K."/>
            <person name="Zeng Q."/>
            <person name="Koehrsen M."/>
            <person name="Haas B."/>
            <person name="Borodovsky M."/>
            <person name="Guigo R."/>
            <person name="Alvarado L."/>
            <person name="Berlin A."/>
            <person name="Bochicchio J."/>
            <person name="Borenstein D."/>
            <person name="Chapman S."/>
            <person name="Chen Z."/>
            <person name="Engels R."/>
            <person name="Freedman E."/>
            <person name="Gellesch M."/>
            <person name="Goldberg J."/>
            <person name="Griggs A."/>
            <person name="Gujja S."/>
            <person name="Heiman D."/>
            <person name="Hepburn T."/>
            <person name="Howarth C."/>
            <person name="Jen D."/>
            <person name="Larson L."/>
            <person name="Lewis B."/>
            <person name="Mehta T."/>
            <person name="Park D."/>
            <person name="Pearson M."/>
            <person name="Roberts A."/>
            <person name="Saif S."/>
            <person name="Shenoy N."/>
            <person name="Sisk P."/>
            <person name="Stolte C."/>
            <person name="Sykes S."/>
            <person name="Thomson T."/>
            <person name="Walk T."/>
            <person name="White J."/>
            <person name="Yandava C."/>
            <person name="Burger G."/>
            <person name="Gray M.W."/>
            <person name="Holland P.W.H."/>
            <person name="King N."/>
            <person name="Lang F.B.F."/>
            <person name="Roger A.J."/>
            <person name="Ruiz-Trillo I."/>
            <person name="Lander E."/>
            <person name="Nusbaum C."/>
        </authorList>
    </citation>
    <scope>NUCLEOTIDE SEQUENCE [LARGE SCALE GENOMIC DNA]</scope>
    <source>
        <strain evidence="8 9">DAOM BR117</strain>
    </source>
</reference>
<feature type="region of interest" description="Disordered" evidence="6">
    <location>
        <begin position="427"/>
        <end position="478"/>
    </location>
</feature>
<feature type="compositionally biased region" description="Polar residues" evidence="6">
    <location>
        <begin position="448"/>
        <end position="470"/>
    </location>
</feature>
<dbReference type="VEuPathDB" id="FungiDB:SPPG_07344"/>
<keyword evidence="3 5" id="KW-0863">Zinc-finger</keyword>
<evidence type="ECO:0000256" key="5">
    <source>
        <dbReference type="PROSITE-ProRule" id="PRU00042"/>
    </source>
</evidence>
<feature type="domain" description="C2H2-type" evidence="7">
    <location>
        <begin position="189"/>
        <end position="218"/>
    </location>
</feature>
<evidence type="ECO:0000313" key="8">
    <source>
        <dbReference type="EMBL" id="KNC97422.1"/>
    </source>
</evidence>
<dbReference type="PROSITE" id="PS50157">
    <property type="entry name" value="ZINC_FINGER_C2H2_2"/>
    <property type="match status" value="2"/>
</dbReference>
<keyword evidence="4" id="KW-0862">Zinc</keyword>
<dbReference type="FunFam" id="3.30.160.60:FF:000072">
    <property type="entry name" value="zinc finger protein 143 isoform X1"/>
    <property type="match status" value="1"/>
</dbReference>
<dbReference type="Proteomes" id="UP000053201">
    <property type="component" value="Unassembled WGS sequence"/>
</dbReference>
<sequence length="683" mass="72389">MQAASASGRPASAGDQPAHLSAIGPGIVSTTGSPDISDGSPSGYSGLPHTSGSPGASKSLVFGPSGFPCTPLPKHVSERNGSTLELGLTPIHASSQLPTPRSATAPPSASIEAQAHPTVLEQSKAQEAAYVFAERSTRGNLKWHAHSFPSGKSKLTRMLMCPVPDCGKSFKTKTHLVRHERTHTGERPFECSWPECNRRFARKDNLQQHYDLHLPRTDSAPKRRATKRGASVPPSPMSLGSPASDLGAWFSNNAETSFGIMSPLGMSPVCARSMSDPVYATPPPASPASEAIPISPTIAMVRRVEMGTRDTPPMSRRGSRRGTDSNVTSSGRTSTSESTVLPTSASCGIENGPHYSPVPVTVQATNHSTLCTTRASETRPREHVSQPSLACSTPLPVPDSHNAGRTMEAPAQATPAPQPLFLNRSFEDPSSGGYTHHLGSQPLGPDSIQFTQITSTPSGHPQSAMSSDPQPSMVHPHPRFPASGSLISRMDAHVDFDASCHLHTPPISIRAPVAGPLPMPYPFHHAQCCCHLPVCGLSGAQGPLFPAASNGSEGCLRGTQTVQAAGNNNLPGPSKCLTDKDHPSRNASLPETTQGALQRADQCLPTSYPTAGLPPAHLPVQSQPYPAPLPYPYPYPYQVVVYPHPHPYNNHPSHSCTCHPGVPYTYMYPAQRVSPDMSQNRPG</sequence>
<proteinExistence type="predicted"/>
<dbReference type="InterPro" id="IPR013087">
    <property type="entry name" value="Znf_C2H2_type"/>
</dbReference>
<feature type="region of interest" description="Disordered" evidence="6">
    <location>
        <begin position="566"/>
        <end position="599"/>
    </location>
</feature>
<feature type="region of interest" description="Disordered" evidence="6">
    <location>
        <begin position="1"/>
        <end position="59"/>
    </location>
</feature>
<dbReference type="eggNOG" id="KOG1721">
    <property type="taxonomic scope" value="Eukaryota"/>
</dbReference>
<feature type="region of interest" description="Disordered" evidence="6">
    <location>
        <begin position="208"/>
        <end position="240"/>
    </location>
</feature>
<dbReference type="Gene3D" id="3.30.160.60">
    <property type="entry name" value="Classic Zinc Finger"/>
    <property type="match status" value="2"/>
</dbReference>
<dbReference type="AlphaFoldDB" id="A0A0L0H869"/>
<feature type="compositionally biased region" description="Polar residues" evidence="6">
    <location>
        <begin position="585"/>
        <end position="596"/>
    </location>
</feature>
<keyword evidence="9" id="KW-1185">Reference proteome</keyword>
<dbReference type="FunCoup" id="A0A0L0H869">
    <property type="interactions" value="144"/>
</dbReference>
<dbReference type="SUPFAM" id="SSF57667">
    <property type="entry name" value="beta-beta-alpha zinc fingers"/>
    <property type="match status" value="1"/>
</dbReference>
<feature type="compositionally biased region" description="Low complexity" evidence="6">
    <location>
        <begin position="32"/>
        <end position="46"/>
    </location>
</feature>
<evidence type="ECO:0000256" key="2">
    <source>
        <dbReference type="ARBA" id="ARBA00022737"/>
    </source>
</evidence>
<dbReference type="PROSITE" id="PS00028">
    <property type="entry name" value="ZINC_FINGER_C2H2_1"/>
    <property type="match status" value="2"/>
</dbReference>
<dbReference type="PANTHER" id="PTHR23235:SF120">
    <property type="entry name" value="KRUPPEL-LIKE FACTOR 15"/>
    <property type="match status" value="1"/>
</dbReference>
<evidence type="ECO:0000256" key="4">
    <source>
        <dbReference type="ARBA" id="ARBA00022833"/>
    </source>
</evidence>
<dbReference type="GO" id="GO:0000978">
    <property type="term" value="F:RNA polymerase II cis-regulatory region sequence-specific DNA binding"/>
    <property type="evidence" value="ECO:0007669"/>
    <property type="project" value="TreeGrafter"/>
</dbReference>
<dbReference type="FunFam" id="3.30.160.60:FF:000100">
    <property type="entry name" value="Zinc finger 45-like"/>
    <property type="match status" value="1"/>
</dbReference>
<name>A0A0L0H869_SPIPD</name>
<dbReference type="Pfam" id="PF00096">
    <property type="entry name" value="zf-C2H2"/>
    <property type="match status" value="2"/>
</dbReference>
<dbReference type="RefSeq" id="XP_016605462.1">
    <property type="nucleotide sequence ID" value="XM_016755508.1"/>
</dbReference>
<dbReference type="GO" id="GO:0008270">
    <property type="term" value="F:zinc ion binding"/>
    <property type="evidence" value="ECO:0007669"/>
    <property type="project" value="UniProtKB-KW"/>
</dbReference>
<accession>A0A0L0H869</accession>
<dbReference type="OMA" id="HNTGPSI"/>